<gene>
    <name evidence="1" type="ORF">GNP93_10425</name>
</gene>
<sequence length="428" mass="49343">MNRDKYRWSGTDLLHKLADLPHELWHWFKGKAHSVQHEEPLLAAAHRIELNRPSLDALKRRYAWKLSLAGKDGAASAEAWDEAAVSPWERQLTARLAAERDAHNRNNLTRTTAYLRMYREHPELHWAFLAHMVSRNGGWSMTDLRGEFLPYLLSEDQREWVFRFLERANALIFRDAYPQLLLYEASLRHRRPLFHLLPAFGVSRFMRPLWEHFWERRESALLTVGLIINEQQHIEERVVRNASFLQQVVDTFFFQAQSLLQLNQVVFPYRYAADCRLAGLILESFSSLRERIEVGKSLYAILFGIPAVHEGAVRFACERRHTGSRADYWPQLFASVRHGPPVKRGQLQEKLDGLRLKPGAAPLYSPGLAEAWPDRPIAPTEPGDWFTDIAVLGYLSSIPAPFSFEMTQANGFGLKKIEMTVLAGDLLV</sequence>
<dbReference type="AlphaFoldDB" id="A0A7X3CTH3"/>
<name>A0A7X3CTH3_9BACL</name>
<reference evidence="1 2" key="1">
    <citation type="submission" date="2019-11" db="EMBL/GenBank/DDBJ databases">
        <title>Draft genome sequences of five Paenibacillus species of dairy origin.</title>
        <authorList>
            <person name="Olajide A.M."/>
            <person name="Chen S."/>
            <person name="Lapointe G."/>
        </authorList>
    </citation>
    <scope>NUCLEOTIDE SEQUENCE [LARGE SCALE GENOMIC DNA]</scope>
    <source>
        <strain evidence="1 2">2CS3</strain>
    </source>
</reference>
<evidence type="ECO:0000313" key="1">
    <source>
        <dbReference type="EMBL" id="MUG71097.1"/>
    </source>
</evidence>
<keyword evidence="2" id="KW-1185">Reference proteome</keyword>
<dbReference type="EMBL" id="WNZX01000007">
    <property type="protein sequence ID" value="MUG71097.1"/>
    <property type="molecule type" value="Genomic_DNA"/>
</dbReference>
<accession>A0A7X3CTH3</accession>
<comment type="caution">
    <text evidence="1">The sequence shown here is derived from an EMBL/GenBank/DDBJ whole genome shotgun (WGS) entry which is preliminary data.</text>
</comment>
<dbReference type="RefSeq" id="WP_127604913.1">
    <property type="nucleotide sequence ID" value="NZ_WNZX01000007.1"/>
</dbReference>
<organism evidence="1 2">
    <name type="scientific">Paenibacillus validus</name>
    <dbReference type="NCBI Taxonomy" id="44253"/>
    <lineage>
        <taxon>Bacteria</taxon>
        <taxon>Bacillati</taxon>
        <taxon>Bacillota</taxon>
        <taxon>Bacilli</taxon>
        <taxon>Bacillales</taxon>
        <taxon>Paenibacillaceae</taxon>
        <taxon>Paenibacillus</taxon>
    </lineage>
</organism>
<dbReference type="InterPro" id="IPR019658">
    <property type="entry name" value="DUF2515"/>
</dbReference>
<dbReference type="Proteomes" id="UP000450917">
    <property type="component" value="Unassembled WGS sequence"/>
</dbReference>
<protein>
    <submittedName>
        <fullName evidence="1">DUF2515 domain-containing protein</fullName>
    </submittedName>
</protein>
<evidence type="ECO:0000313" key="2">
    <source>
        <dbReference type="Proteomes" id="UP000450917"/>
    </source>
</evidence>
<proteinExistence type="predicted"/>
<dbReference type="Pfam" id="PF10720">
    <property type="entry name" value="DUF2515"/>
    <property type="match status" value="1"/>
</dbReference>